<proteinExistence type="predicted"/>
<evidence type="ECO:0000313" key="1">
    <source>
        <dbReference type="EMBL" id="EAW30966.1"/>
    </source>
</evidence>
<dbReference type="AlphaFoldDB" id="A0YDT2"/>
<name>A0YDT2_9GAMM</name>
<dbReference type="EMBL" id="AAVT01000005">
    <property type="protein sequence ID" value="EAW30966.1"/>
    <property type="molecule type" value="Genomic_DNA"/>
</dbReference>
<comment type="caution">
    <text evidence="1">The sequence shown here is derived from an EMBL/GenBank/DDBJ whole genome shotgun (WGS) entry which is preliminary data.</text>
</comment>
<reference evidence="1 2" key="1">
    <citation type="journal article" date="2010" name="J. Bacteriol.">
        <title>Genome sequence of the oligotrophic marine Gammaproteobacterium HTCC2143, isolated from the Oregon Coast.</title>
        <authorList>
            <person name="Oh H.M."/>
            <person name="Kang I."/>
            <person name="Ferriera S."/>
            <person name="Giovannoni S.J."/>
            <person name="Cho J.C."/>
        </authorList>
    </citation>
    <scope>NUCLEOTIDE SEQUENCE [LARGE SCALE GENOMIC DNA]</scope>
    <source>
        <strain evidence="1 2">HTCC2143</strain>
    </source>
</reference>
<dbReference type="eggNOG" id="ENOG5033FRB">
    <property type="taxonomic scope" value="Bacteria"/>
</dbReference>
<gene>
    <name evidence="1" type="ORF">GP2143_10227</name>
</gene>
<dbReference type="Proteomes" id="UP000004931">
    <property type="component" value="Unassembled WGS sequence"/>
</dbReference>
<protein>
    <submittedName>
        <fullName evidence="1">Uncharacterized protein</fullName>
    </submittedName>
</protein>
<sequence length="94" mass="10741">MDDNHAGFTQSVEQRLRELFLEYSQGRDVPPARLFRLEGYIEAGRDVGLISQQEACDLIRSTWEDVLHCELPKSAENTLHIPVAMQRAPVYPSK</sequence>
<dbReference type="OrthoDB" id="5737974at2"/>
<evidence type="ECO:0000313" key="2">
    <source>
        <dbReference type="Proteomes" id="UP000004931"/>
    </source>
</evidence>
<keyword evidence="2" id="KW-1185">Reference proteome</keyword>
<accession>A0YDT2</accession>
<organism evidence="1 2">
    <name type="scientific">marine gamma proteobacterium HTCC2143</name>
    <dbReference type="NCBI Taxonomy" id="247633"/>
    <lineage>
        <taxon>Bacteria</taxon>
        <taxon>Pseudomonadati</taxon>
        <taxon>Pseudomonadota</taxon>
        <taxon>Gammaproteobacteria</taxon>
        <taxon>Cellvibrionales</taxon>
        <taxon>Spongiibacteraceae</taxon>
        <taxon>BD1-7 clade</taxon>
    </lineage>
</organism>